<evidence type="ECO:0000259" key="1">
    <source>
        <dbReference type="Pfam" id="PF01370"/>
    </source>
</evidence>
<dbReference type="SUPFAM" id="SSF51735">
    <property type="entry name" value="NAD(P)-binding Rossmann-fold domains"/>
    <property type="match status" value="1"/>
</dbReference>
<dbReference type="EMBL" id="JBFXLT010000056">
    <property type="protein sequence ID" value="KAL2811589.1"/>
    <property type="molecule type" value="Genomic_DNA"/>
</dbReference>
<dbReference type="CDD" id="cd08946">
    <property type="entry name" value="SDR_e"/>
    <property type="match status" value="1"/>
</dbReference>
<dbReference type="Proteomes" id="UP001610334">
    <property type="component" value="Unassembled WGS sequence"/>
</dbReference>
<protein>
    <submittedName>
        <fullName evidence="2">NAD(P)-binding protein</fullName>
    </submittedName>
</protein>
<proteinExistence type="predicted"/>
<accession>A0ABR4H8L0</accession>
<gene>
    <name evidence="2" type="ORF">BJX63DRAFT_433265</name>
</gene>
<comment type="caution">
    <text evidence="2">The sequence shown here is derived from an EMBL/GenBank/DDBJ whole genome shotgun (WGS) entry which is preliminary data.</text>
</comment>
<dbReference type="InterPro" id="IPR036291">
    <property type="entry name" value="NAD(P)-bd_dom_sf"/>
</dbReference>
<dbReference type="PANTHER" id="PTHR43103">
    <property type="entry name" value="NUCLEOSIDE-DIPHOSPHATE-SUGAR EPIMERASE"/>
    <property type="match status" value="1"/>
</dbReference>
<evidence type="ECO:0000313" key="3">
    <source>
        <dbReference type="Proteomes" id="UP001610334"/>
    </source>
</evidence>
<sequence>MPKRIIITGGSGAVGQHIITYLLAQGHTILNLDLTLAAAFSPYSPSLKVHTIKTDLTSSGDVYNALTAHFTLTEPLPAEPCSIPDAVIHLAGHARNMLVADNKTFQDNVTAAYNIIDAACKLGVKKIILASSICVYGVTYAFGNADFASFPVDETTPVAPMDPYALSKRCTEIVAEGFARRFGVDIYVLRIGRVVLPDEYNSLFSSYVHQPERWKVHGWSYVDVRDLGRMCERSVEVDGLGFQVFNAVNNEITCWRKAEELLAELCPGVMVTGKLGDRDAPISNAKIKELLRFQEEHCWRDYYVPEK</sequence>
<dbReference type="Pfam" id="PF01370">
    <property type="entry name" value="Epimerase"/>
    <property type="match status" value="1"/>
</dbReference>
<organism evidence="2 3">
    <name type="scientific">Aspergillus granulosus</name>
    <dbReference type="NCBI Taxonomy" id="176169"/>
    <lineage>
        <taxon>Eukaryota</taxon>
        <taxon>Fungi</taxon>
        <taxon>Dikarya</taxon>
        <taxon>Ascomycota</taxon>
        <taxon>Pezizomycotina</taxon>
        <taxon>Eurotiomycetes</taxon>
        <taxon>Eurotiomycetidae</taxon>
        <taxon>Eurotiales</taxon>
        <taxon>Aspergillaceae</taxon>
        <taxon>Aspergillus</taxon>
        <taxon>Aspergillus subgen. Nidulantes</taxon>
    </lineage>
</organism>
<feature type="domain" description="NAD-dependent epimerase/dehydratase" evidence="1">
    <location>
        <begin position="5"/>
        <end position="203"/>
    </location>
</feature>
<dbReference type="Gene3D" id="3.40.50.720">
    <property type="entry name" value="NAD(P)-binding Rossmann-like Domain"/>
    <property type="match status" value="1"/>
</dbReference>
<dbReference type="InterPro" id="IPR001509">
    <property type="entry name" value="Epimerase_deHydtase"/>
</dbReference>
<evidence type="ECO:0000313" key="2">
    <source>
        <dbReference type="EMBL" id="KAL2811589.1"/>
    </source>
</evidence>
<keyword evidence="3" id="KW-1185">Reference proteome</keyword>
<name>A0ABR4H8L0_9EURO</name>
<dbReference type="PANTHER" id="PTHR43103:SF6">
    <property type="entry name" value="PUTATIVE-RELATED"/>
    <property type="match status" value="1"/>
</dbReference>
<reference evidence="2 3" key="1">
    <citation type="submission" date="2024-07" db="EMBL/GenBank/DDBJ databases">
        <title>Section-level genome sequencing and comparative genomics of Aspergillus sections Usti and Cavernicolus.</title>
        <authorList>
            <consortium name="Lawrence Berkeley National Laboratory"/>
            <person name="Nybo J.L."/>
            <person name="Vesth T.C."/>
            <person name="Theobald S."/>
            <person name="Frisvad J.C."/>
            <person name="Larsen T.O."/>
            <person name="Kjaerboelling I."/>
            <person name="Rothschild-Mancinelli K."/>
            <person name="Lyhne E.K."/>
            <person name="Kogle M.E."/>
            <person name="Barry K."/>
            <person name="Clum A."/>
            <person name="Na H."/>
            <person name="Ledsgaard L."/>
            <person name="Lin J."/>
            <person name="Lipzen A."/>
            <person name="Kuo A."/>
            <person name="Riley R."/>
            <person name="Mondo S."/>
            <person name="Labutti K."/>
            <person name="Haridas S."/>
            <person name="Pangalinan J."/>
            <person name="Salamov A.A."/>
            <person name="Simmons B.A."/>
            <person name="Magnuson J.K."/>
            <person name="Chen J."/>
            <person name="Drula E."/>
            <person name="Henrissat B."/>
            <person name="Wiebenga A."/>
            <person name="Lubbers R.J."/>
            <person name="Gomes A.C."/>
            <person name="Makela M.R."/>
            <person name="Stajich J."/>
            <person name="Grigoriev I.V."/>
            <person name="Mortensen U.H."/>
            <person name="De Vries R.P."/>
            <person name="Baker S.E."/>
            <person name="Andersen M.R."/>
        </authorList>
    </citation>
    <scope>NUCLEOTIDE SEQUENCE [LARGE SCALE GENOMIC DNA]</scope>
    <source>
        <strain evidence="2 3">CBS 588.65</strain>
    </source>
</reference>